<evidence type="ECO:0000256" key="1">
    <source>
        <dbReference type="ARBA" id="ARBA00010139"/>
    </source>
</evidence>
<dbReference type="Proteomes" id="UP000318582">
    <property type="component" value="Unassembled WGS sequence"/>
</dbReference>
<keyword evidence="6" id="KW-1185">Reference proteome</keyword>
<dbReference type="GO" id="GO:0050661">
    <property type="term" value="F:NADP binding"/>
    <property type="evidence" value="ECO:0007669"/>
    <property type="project" value="InterPro"/>
</dbReference>
<keyword evidence="3" id="KW-0274">FAD</keyword>
<keyword evidence="4" id="KW-0560">Oxidoreductase</keyword>
<dbReference type="InterPro" id="IPR051209">
    <property type="entry name" value="FAD-bind_Monooxygenase_sf"/>
</dbReference>
<evidence type="ECO:0000256" key="4">
    <source>
        <dbReference type="ARBA" id="ARBA00023002"/>
    </source>
</evidence>
<dbReference type="AlphaFoldDB" id="A0A507E2P9"/>
<evidence type="ECO:0000313" key="6">
    <source>
        <dbReference type="Proteomes" id="UP000318582"/>
    </source>
</evidence>
<keyword evidence="2" id="KW-0285">Flavoprotein</keyword>
<evidence type="ECO:0008006" key="7">
    <source>
        <dbReference type="Google" id="ProtNLM"/>
    </source>
</evidence>
<dbReference type="GO" id="GO:0050660">
    <property type="term" value="F:flavin adenine dinucleotide binding"/>
    <property type="evidence" value="ECO:0007669"/>
    <property type="project" value="InterPro"/>
</dbReference>
<comment type="caution">
    <text evidence="5">The sequence shown here is derived from an EMBL/GenBank/DDBJ whole genome shotgun (WGS) entry which is preliminary data.</text>
</comment>
<comment type="similarity">
    <text evidence="1">Belongs to the FAD-binding monooxygenase family.</text>
</comment>
<evidence type="ECO:0000256" key="2">
    <source>
        <dbReference type="ARBA" id="ARBA00022630"/>
    </source>
</evidence>
<dbReference type="PANTHER" id="PTHR42877">
    <property type="entry name" value="L-ORNITHINE N(5)-MONOOXYGENASE-RELATED"/>
    <property type="match status" value="1"/>
</dbReference>
<evidence type="ECO:0000256" key="3">
    <source>
        <dbReference type="ARBA" id="ARBA00022827"/>
    </source>
</evidence>
<accession>A0A507E2P9</accession>
<dbReference type="PANTHER" id="PTHR42877:SF4">
    <property type="entry name" value="FAD_NAD(P)-BINDING DOMAIN-CONTAINING PROTEIN-RELATED"/>
    <property type="match status" value="1"/>
</dbReference>
<dbReference type="Gene3D" id="3.50.50.60">
    <property type="entry name" value="FAD/NAD(P)-binding domain"/>
    <property type="match status" value="2"/>
</dbReference>
<protein>
    <recommendedName>
        <fullName evidence="7">Monooxygenase</fullName>
    </recommendedName>
</protein>
<dbReference type="EMBL" id="QEAQ01000049">
    <property type="protein sequence ID" value="TPX57647.1"/>
    <property type="molecule type" value="Genomic_DNA"/>
</dbReference>
<gene>
    <name evidence="5" type="ORF">PhCBS80983_g03671</name>
</gene>
<dbReference type="Pfam" id="PF00743">
    <property type="entry name" value="FMO-like"/>
    <property type="match status" value="1"/>
</dbReference>
<sequence length="549" mass="61229">MDANNVSVAIIGAGLSGLCAAIRLKEDVGITQFTIYEASEDVGGTWLHNQYPGCGCDVESHLYSFSFHPKPDWTCEYANQPEIRSYISSVTDSYNLRPHIRFRTRVVSLNWNPVSAHWRLKLSISDPTSHKISLVDTTASIVISAMGPLNVPAIPKNLDPKQFEGPIMHTAQWDTNVDLTGKKVAVVGNAASGAQVVGDIVEKVGQLVVFQRTPNWIVPRSNFKYPAWMMWVFRNVPLVQRIWRTLLFLRREVIFYNAFKPTNLLARLAAKQYRSLMKQSIPPHLRDTLIPNYAFGCKRVLVSSSYLPALTNPKTTLVTTSISHLTPKGLQLTDTTHIDADVVVLATGFDVQHLWRDTTITGTDNETLAEKWTRAKDSYKGLAIHGFPNFYTLLGPYSGLAHSSVISIVECQVNYIVQLVARQIATNTPALNVTRQAETDHVAFCEKGLEGSAWKTGGCKSWYIDSATGSPAALWPHTVSWFWWSTRKVDWTHHEPVMTAPRDTKFVHRSLTSLLALLVALTAAHSRSPALAKRVQEFVARLSNILLGR</sequence>
<dbReference type="GO" id="GO:0004499">
    <property type="term" value="F:N,N-dimethylaniline monooxygenase activity"/>
    <property type="evidence" value="ECO:0007669"/>
    <property type="project" value="InterPro"/>
</dbReference>
<dbReference type="SUPFAM" id="SSF51905">
    <property type="entry name" value="FAD/NAD(P)-binding domain"/>
    <property type="match status" value="2"/>
</dbReference>
<dbReference type="STRING" id="109895.A0A507E2P9"/>
<evidence type="ECO:0000313" key="5">
    <source>
        <dbReference type="EMBL" id="TPX57647.1"/>
    </source>
</evidence>
<organism evidence="5 6">
    <name type="scientific">Powellomyces hirtus</name>
    <dbReference type="NCBI Taxonomy" id="109895"/>
    <lineage>
        <taxon>Eukaryota</taxon>
        <taxon>Fungi</taxon>
        <taxon>Fungi incertae sedis</taxon>
        <taxon>Chytridiomycota</taxon>
        <taxon>Chytridiomycota incertae sedis</taxon>
        <taxon>Chytridiomycetes</taxon>
        <taxon>Spizellomycetales</taxon>
        <taxon>Powellomycetaceae</taxon>
        <taxon>Powellomyces</taxon>
    </lineage>
</organism>
<dbReference type="InterPro" id="IPR020946">
    <property type="entry name" value="Flavin_mOase-like"/>
</dbReference>
<name>A0A507E2P9_9FUNG</name>
<dbReference type="InterPro" id="IPR036188">
    <property type="entry name" value="FAD/NAD-bd_sf"/>
</dbReference>
<proteinExistence type="inferred from homology"/>
<reference evidence="5 6" key="1">
    <citation type="journal article" date="2019" name="Sci. Rep.">
        <title>Comparative genomics of chytrid fungi reveal insights into the obligate biotrophic and pathogenic lifestyle of Synchytrium endobioticum.</title>
        <authorList>
            <person name="van de Vossenberg B.T.L.H."/>
            <person name="Warris S."/>
            <person name="Nguyen H.D.T."/>
            <person name="van Gent-Pelzer M.P.E."/>
            <person name="Joly D.L."/>
            <person name="van de Geest H.C."/>
            <person name="Bonants P.J.M."/>
            <person name="Smith D.S."/>
            <person name="Levesque C.A."/>
            <person name="van der Lee T.A.J."/>
        </authorList>
    </citation>
    <scope>NUCLEOTIDE SEQUENCE [LARGE SCALE GENOMIC DNA]</scope>
    <source>
        <strain evidence="5 6">CBS 809.83</strain>
    </source>
</reference>